<feature type="compositionally biased region" description="Low complexity" evidence="1">
    <location>
        <begin position="194"/>
        <end position="220"/>
    </location>
</feature>
<dbReference type="Proteomes" id="UP000827549">
    <property type="component" value="Chromosome 1"/>
</dbReference>
<accession>A0AAF0Y337</accession>
<evidence type="ECO:0000313" key="3">
    <source>
        <dbReference type="EMBL" id="WOO76746.1"/>
    </source>
</evidence>
<protein>
    <submittedName>
        <fullName evidence="3">Uncharacterized protein</fullName>
    </submittedName>
</protein>
<feature type="compositionally biased region" description="Polar residues" evidence="1">
    <location>
        <begin position="106"/>
        <end position="115"/>
    </location>
</feature>
<keyword evidence="2" id="KW-0732">Signal</keyword>
<name>A0AAF0Y337_9TREE</name>
<organism evidence="3 4">
    <name type="scientific">Vanrija pseudolonga</name>
    <dbReference type="NCBI Taxonomy" id="143232"/>
    <lineage>
        <taxon>Eukaryota</taxon>
        <taxon>Fungi</taxon>
        <taxon>Dikarya</taxon>
        <taxon>Basidiomycota</taxon>
        <taxon>Agaricomycotina</taxon>
        <taxon>Tremellomycetes</taxon>
        <taxon>Trichosporonales</taxon>
        <taxon>Trichosporonaceae</taxon>
        <taxon>Vanrija</taxon>
    </lineage>
</organism>
<evidence type="ECO:0000256" key="2">
    <source>
        <dbReference type="SAM" id="SignalP"/>
    </source>
</evidence>
<dbReference type="GeneID" id="87803627"/>
<dbReference type="RefSeq" id="XP_062622778.1">
    <property type="nucleotide sequence ID" value="XM_062766794.1"/>
</dbReference>
<dbReference type="PANTHER" id="PTHR37487:SF2">
    <property type="entry name" value="EXPRESSED PROTEIN"/>
    <property type="match status" value="1"/>
</dbReference>
<feature type="signal peptide" evidence="2">
    <location>
        <begin position="1"/>
        <end position="18"/>
    </location>
</feature>
<dbReference type="EMBL" id="CP086714">
    <property type="protein sequence ID" value="WOO76746.1"/>
    <property type="molecule type" value="Genomic_DNA"/>
</dbReference>
<feature type="compositionally biased region" description="Gly residues" evidence="1">
    <location>
        <begin position="184"/>
        <end position="193"/>
    </location>
</feature>
<feature type="chain" id="PRO_5042010426" evidence="2">
    <location>
        <begin position="19"/>
        <end position="241"/>
    </location>
</feature>
<sequence>MFNQAIIVSLFVALGALAQGNLTVDSPPSVTQCQPTRFTWHGGAPPYFVRIIPDGTISSTLETLLQDTTETSLTWIADQPADTVINLAVKDSTGLENYSSKLTVQKGSTTDCKNNSTAPATGGTGGASGNGQSGQPGQPGGQPSGTAGGTGGAGGAGGAGGGASSTGSGAAGASGSGTAAAGASSGGASGGSSGSATSAPAGGSSGAAASPSASHPSSAMAGVAAPGLAVAALAVAAALAL</sequence>
<gene>
    <name evidence="3" type="ORF">LOC62_01G000368</name>
</gene>
<feature type="region of interest" description="Disordered" evidence="1">
    <location>
        <begin position="106"/>
        <end position="220"/>
    </location>
</feature>
<dbReference type="PANTHER" id="PTHR37487">
    <property type="entry name" value="CHROMOSOME 1, WHOLE GENOME SHOTGUN SEQUENCE"/>
    <property type="match status" value="1"/>
</dbReference>
<keyword evidence="4" id="KW-1185">Reference proteome</keyword>
<evidence type="ECO:0000256" key="1">
    <source>
        <dbReference type="SAM" id="MobiDB-lite"/>
    </source>
</evidence>
<proteinExistence type="predicted"/>
<dbReference type="AlphaFoldDB" id="A0AAF0Y337"/>
<evidence type="ECO:0000313" key="4">
    <source>
        <dbReference type="Proteomes" id="UP000827549"/>
    </source>
</evidence>
<reference evidence="3" key="1">
    <citation type="submission" date="2023-10" db="EMBL/GenBank/DDBJ databases">
        <authorList>
            <person name="Noh H."/>
        </authorList>
    </citation>
    <scope>NUCLEOTIDE SEQUENCE</scope>
    <source>
        <strain evidence="3">DUCC4014</strain>
    </source>
</reference>
<feature type="compositionally biased region" description="Gly residues" evidence="1">
    <location>
        <begin position="122"/>
        <end position="175"/>
    </location>
</feature>